<gene>
    <name evidence="2" type="ORF">O181_024729</name>
</gene>
<sequence>MLDYQVIYLRDRNILILRNVLFDKSKYPCLLALKVVSSPLVVPFSIQREGEVVAEIQYASSEPQETLDEVCGFDAVIKDLSIEEAADEISSSDISEESNPFPTVSLAQQSI</sequence>
<dbReference type="AlphaFoldDB" id="A0A9Q3CJ74"/>
<organism evidence="2 3">
    <name type="scientific">Austropuccinia psidii MF-1</name>
    <dbReference type="NCBI Taxonomy" id="1389203"/>
    <lineage>
        <taxon>Eukaryota</taxon>
        <taxon>Fungi</taxon>
        <taxon>Dikarya</taxon>
        <taxon>Basidiomycota</taxon>
        <taxon>Pucciniomycotina</taxon>
        <taxon>Pucciniomycetes</taxon>
        <taxon>Pucciniales</taxon>
        <taxon>Sphaerophragmiaceae</taxon>
        <taxon>Austropuccinia</taxon>
    </lineage>
</organism>
<evidence type="ECO:0000313" key="3">
    <source>
        <dbReference type="Proteomes" id="UP000765509"/>
    </source>
</evidence>
<protein>
    <submittedName>
        <fullName evidence="2">Uncharacterized protein</fullName>
    </submittedName>
</protein>
<keyword evidence="3" id="KW-1185">Reference proteome</keyword>
<reference evidence="2" key="1">
    <citation type="submission" date="2021-03" db="EMBL/GenBank/DDBJ databases">
        <title>Draft genome sequence of rust myrtle Austropuccinia psidii MF-1, a brazilian biotype.</title>
        <authorList>
            <person name="Quecine M.C."/>
            <person name="Pachon D.M.R."/>
            <person name="Bonatelli M.L."/>
            <person name="Correr F.H."/>
            <person name="Franceschini L.M."/>
            <person name="Leite T.F."/>
            <person name="Margarido G.R.A."/>
            <person name="Almeida C.A."/>
            <person name="Ferrarezi J.A."/>
            <person name="Labate C.A."/>
        </authorList>
    </citation>
    <scope>NUCLEOTIDE SEQUENCE</scope>
    <source>
        <strain evidence="2">MF-1</strain>
    </source>
</reference>
<evidence type="ECO:0000256" key="1">
    <source>
        <dbReference type="SAM" id="MobiDB-lite"/>
    </source>
</evidence>
<accession>A0A9Q3CJ74</accession>
<feature type="compositionally biased region" description="Polar residues" evidence="1">
    <location>
        <begin position="100"/>
        <end position="111"/>
    </location>
</feature>
<name>A0A9Q3CJ74_9BASI</name>
<feature type="region of interest" description="Disordered" evidence="1">
    <location>
        <begin position="88"/>
        <end position="111"/>
    </location>
</feature>
<dbReference type="Proteomes" id="UP000765509">
    <property type="component" value="Unassembled WGS sequence"/>
</dbReference>
<evidence type="ECO:0000313" key="2">
    <source>
        <dbReference type="EMBL" id="MBW0485014.1"/>
    </source>
</evidence>
<dbReference type="EMBL" id="AVOT02007959">
    <property type="protein sequence ID" value="MBW0485014.1"/>
    <property type="molecule type" value="Genomic_DNA"/>
</dbReference>
<proteinExistence type="predicted"/>
<comment type="caution">
    <text evidence="2">The sequence shown here is derived from an EMBL/GenBank/DDBJ whole genome shotgun (WGS) entry which is preliminary data.</text>
</comment>